<name>A0A8W8IJU9_MAGGI</name>
<evidence type="ECO:0000256" key="1">
    <source>
        <dbReference type="SAM" id="SignalP"/>
    </source>
</evidence>
<sequence length="90" mass="10267">FTAVSMETKIICLALAFLLVAMEINAVPMRRSLSSEDPWISSVDKRAKNRMIVMMSRCLRYLYEKRPPSPECMQHFMSLRPGGSPVINMS</sequence>
<keyword evidence="1" id="KW-0732">Signal</keyword>
<accession>A0A8W8IJU9</accession>
<dbReference type="Proteomes" id="UP000005408">
    <property type="component" value="Unassembled WGS sequence"/>
</dbReference>
<proteinExistence type="predicted"/>
<dbReference type="AlphaFoldDB" id="A0A8W8IJU9"/>
<keyword evidence="3" id="KW-1185">Reference proteome</keyword>
<reference evidence="2" key="1">
    <citation type="submission" date="2022-08" db="UniProtKB">
        <authorList>
            <consortium name="EnsemblMetazoa"/>
        </authorList>
    </citation>
    <scope>IDENTIFICATION</scope>
    <source>
        <strain evidence="2">05x7-T-G4-1.051#20</strain>
    </source>
</reference>
<evidence type="ECO:0000313" key="2">
    <source>
        <dbReference type="EnsemblMetazoa" id="G14434.8:cds"/>
    </source>
</evidence>
<protein>
    <submittedName>
        <fullName evidence="2">Uncharacterized protein</fullName>
    </submittedName>
</protein>
<evidence type="ECO:0000313" key="3">
    <source>
        <dbReference type="Proteomes" id="UP000005408"/>
    </source>
</evidence>
<feature type="signal peptide" evidence="1">
    <location>
        <begin position="1"/>
        <end position="26"/>
    </location>
</feature>
<dbReference type="EnsemblMetazoa" id="G14434.8">
    <property type="protein sequence ID" value="G14434.8:cds"/>
    <property type="gene ID" value="G14434"/>
</dbReference>
<feature type="chain" id="PRO_5036482854" evidence="1">
    <location>
        <begin position="27"/>
        <end position="90"/>
    </location>
</feature>
<organism evidence="2 3">
    <name type="scientific">Magallana gigas</name>
    <name type="common">Pacific oyster</name>
    <name type="synonym">Crassostrea gigas</name>
    <dbReference type="NCBI Taxonomy" id="29159"/>
    <lineage>
        <taxon>Eukaryota</taxon>
        <taxon>Metazoa</taxon>
        <taxon>Spiralia</taxon>
        <taxon>Lophotrochozoa</taxon>
        <taxon>Mollusca</taxon>
        <taxon>Bivalvia</taxon>
        <taxon>Autobranchia</taxon>
        <taxon>Pteriomorphia</taxon>
        <taxon>Ostreida</taxon>
        <taxon>Ostreoidea</taxon>
        <taxon>Ostreidae</taxon>
        <taxon>Magallana</taxon>
    </lineage>
</organism>